<keyword evidence="3 6" id="KW-0812">Transmembrane</keyword>
<dbReference type="PANTHER" id="PTHR39087:SF2">
    <property type="entry name" value="UPF0104 MEMBRANE PROTEIN MJ1595"/>
    <property type="match status" value="1"/>
</dbReference>
<keyword evidence="2" id="KW-1003">Cell membrane</keyword>
<dbReference type="PANTHER" id="PTHR39087">
    <property type="entry name" value="UPF0104 MEMBRANE PROTEIN MJ1595"/>
    <property type="match status" value="1"/>
</dbReference>
<evidence type="ECO:0000256" key="1">
    <source>
        <dbReference type="ARBA" id="ARBA00004651"/>
    </source>
</evidence>
<feature type="transmembrane region" description="Helical" evidence="6">
    <location>
        <begin position="122"/>
        <end position="145"/>
    </location>
</feature>
<dbReference type="InterPro" id="IPR022791">
    <property type="entry name" value="L-PG_synthase/AglD"/>
</dbReference>
<feature type="transmembrane region" description="Helical" evidence="6">
    <location>
        <begin position="9"/>
        <end position="28"/>
    </location>
</feature>
<proteinExistence type="predicted"/>
<evidence type="ECO:0000256" key="5">
    <source>
        <dbReference type="ARBA" id="ARBA00023136"/>
    </source>
</evidence>
<evidence type="ECO:0000256" key="3">
    <source>
        <dbReference type="ARBA" id="ARBA00022692"/>
    </source>
</evidence>
<feature type="transmembrane region" description="Helical" evidence="6">
    <location>
        <begin position="208"/>
        <end position="230"/>
    </location>
</feature>
<evidence type="ECO:0008006" key="9">
    <source>
        <dbReference type="Google" id="ProtNLM"/>
    </source>
</evidence>
<accession>A0A2U3BA90</accession>
<keyword evidence="5 6" id="KW-0472">Membrane</keyword>
<dbReference type="AlphaFoldDB" id="A0A2U3BA90"/>
<name>A0A2U3BA90_9VIBR</name>
<evidence type="ECO:0000313" key="7">
    <source>
        <dbReference type="EMBL" id="PWI33698.1"/>
    </source>
</evidence>
<dbReference type="RefSeq" id="WP_109319682.1">
    <property type="nucleotide sequence ID" value="NZ_QFWT01000004.1"/>
</dbReference>
<comment type="caution">
    <text evidence="7">The sequence shown here is derived from an EMBL/GenBank/DDBJ whole genome shotgun (WGS) entry which is preliminary data.</text>
</comment>
<evidence type="ECO:0000256" key="6">
    <source>
        <dbReference type="SAM" id="Phobius"/>
    </source>
</evidence>
<feature type="transmembrane region" description="Helical" evidence="6">
    <location>
        <begin position="288"/>
        <end position="306"/>
    </location>
</feature>
<dbReference type="Proteomes" id="UP000245362">
    <property type="component" value="Unassembled WGS sequence"/>
</dbReference>
<dbReference type="GO" id="GO:0005886">
    <property type="term" value="C:plasma membrane"/>
    <property type="evidence" value="ECO:0007669"/>
    <property type="project" value="UniProtKB-SubCell"/>
</dbReference>
<evidence type="ECO:0000313" key="8">
    <source>
        <dbReference type="Proteomes" id="UP000245362"/>
    </source>
</evidence>
<protein>
    <recommendedName>
        <fullName evidence="9">Flippase-like domain-containing protein</fullName>
    </recommendedName>
</protein>
<gene>
    <name evidence="7" type="ORF">DI392_09565</name>
</gene>
<reference evidence="7 8" key="1">
    <citation type="submission" date="2018-05" db="EMBL/GenBank/DDBJ databases">
        <title>Vibrio limimaris sp. nov., isolated from marine sediment.</title>
        <authorList>
            <person name="Li C.-M."/>
        </authorList>
    </citation>
    <scope>NUCLEOTIDE SEQUENCE [LARGE SCALE GENOMIC DNA]</scope>
    <source>
        <strain evidence="7 8">E4404</strain>
    </source>
</reference>
<feature type="transmembrane region" description="Helical" evidence="6">
    <location>
        <begin position="151"/>
        <end position="175"/>
    </location>
</feature>
<dbReference type="OrthoDB" id="421014at2"/>
<dbReference type="Pfam" id="PF03706">
    <property type="entry name" value="LPG_synthase_TM"/>
    <property type="match status" value="1"/>
</dbReference>
<sequence>MSRAIKHRSLLLSVLTFITVILAVHFIWGWNTLLSFWKAIPTQHILAFTLLYWFSYLVRSYRISTYFQSSTIRLPTKIVLPLVIKQTFWANLLPAKAGEISFPILMKRAFATPYSHSVPALLVLRLFDAYVLASIAVALICYTQFSYLTWIWLTLAIFIPLSGTFLRKHFIWLTYRYRKYKKARFVWQILTNIPSTYGKLLKISALSWLNWGVKILLFAALLASMTPFTLDQTTFGALFGEVSGMLPSLPGGFGSYEAAVSFGLMSNGADSDIITKAELVAAAVNSHFFILFNSIFGAIIVFMLPARSTTLEKNYDN</sequence>
<evidence type="ECO:0000256" key="2">
    <source>
        <dbReference type="ARBA" id="ARBA00022475"/>
    </source>
</evidence>
<keyword evidence="8" id="KW-1185">Reference proteome</keyword>
<evidence type="ECO:0000256" key="4">
    <source>
        <dbReference type="ARBA" id="ARBA00022989"/>
    </source>
</evidence>
<keyword evidence="4 6" id="KW-1133">Transmembrane helix</keyword>
<feature type="transmembrane region" description="Helical" evidence="6">
    <location>
        <begin position="40"/>
        <end position="58"/>
    </location>
</feature>
<dbReference type="EMBL" id="QFWT01000004">
    <property type="protein sequence ID" value="PWI33698.1"/>
    <property type="molecule type" value="Genomic_DNA"/>
</dbReference>
<comment type="subcellular location">
    <subcellularLocation>
        <location evidence="1">Cell membrane</location>
        <topology evidence="1">Multi-pass membrane protein</topology>
    </subcellularLocation>
</comment>
<organism evidence="7 8">
    <name type="scientific">Vibrio albus</name>
    <dbReference type="NCBI Taxonomy" id="2200953"/>
    <lineage>
        <taxon>Bacteria</taxon>
        <taxon>Pseudomonadati</taxon>
        <taxon>Pseudomonadota</taxon>
        <taxon>Gammaproteobacteria</taxon>
        <taxon>Vibrionales</taxon>
        <taxon>Vibrionaceae</taxon>
        <taxon>Vibrio</taxon>
    </lineage>
</organism>